<dbReference type="SMART" id="SM00517">
    <property type="entry name" value="PolyA"/>
    <property type="match status" value="1"/>
</dbReference>
<dbReference type="InterPro" id="IPR006515">
    <property type="entry name" value="PABP_1234"/>
</dbReference>
<feature type="domain" description="RRM" evidence="12">
    <location>
        <begin position="234"/>
        <end position="311"/>
    </location>
</feature>
<accession>A0A1Y1UCW9</accession>
<dbReference type="STRING" id="4999.A0A1Y1UCW9"/>
<dbReference type="AlphaFoldDB" id="A0A1Y1UCW9"/>
<organism evidence="14 15">
    <name type="scientific">Kockovaella imperatae</name>
    <dbReference type="NCBI Taxonomy" id="4999"/>
    <lineage>
        <taxon>Eukaryota</taxon>
        <taxon>Fungi</taxon>
        <taxon>Dikarya</taxon>
        <taxon>Basidiomycota</taxon>
        <taxon>Agaricomycotina</taxon>
        <taxon>Tremellomycetes</taxon>
        <taxon>Tremellales</taxon>
        <taxon>Cuniculitremaceae</taxon>
        <taxon>Kockovaella</taxon>
    </lineage>
</organism>
<dbReference type="NCBIfam" id="TIGR01628">
    <property type="entry name" value="PABP-1234"/>
    <property type="match status" value="1"/>
</dbReference>
<dbReference type="GO" id="GO:0003723">
    <property type="term" value="F:RNA binding"/>
    <property type="evidence" value="ECO:0007669"/>
    <property type="project" value="UniProtKB-UniRule"/>
</dbReference>
<evidence type="ECO:0000256" key="5">
    <source>
        <dbReference type="ARBA" id="ARBA00022737"/>
    </source>
</evidence>
<feature type="domain" description="PABC" evidence="13">
    <location>
        <begin position="577"/>
        <end position="654"/>
    </location>
</feature>
<dbReference type="CDD" id="cd12381">
    <property type="entry name" value="RRM4_I_PABPs"/>
    <property type="match status" value="1"/>
</dbReference>
<dbReference type="InParanoid" id="A0A1Y1UCW9"/>
<dbReference type="OrthoDB" id="19742at2759"/>
<dbReference type="InterPro" id="IPR002004">
    <property type="entry name" value="PABP_HYD_C"/>
</dbReference>
<comment type="function">
    <text evidence="10">Binds the poly(A) tail of mRNA.</text>
</comment>
<keyword evidence="6" id="KW-0509">mRNA transport</keyword>
<evidence type="ECO:0000256" key="6">
    <source>
        <dbReference type="ARBA" id="ARBA00022816"/>
    </source>
</evidence>
<keyword evidence="8 9" id="KW-0694">RNA-binding</keyword>
<evidence type="ECO:0000256" key="8">
    <source>
        <dbReference type="ARBA" id="ARBA00022884"/>
    </source>
</evidence>
<dbReference type="FunFam" id="3.30.70.330:FF:000648">
    <property type="entry name" value="Polyadenylate-binding protein"/>
    <property type="match status" value="1"/>
</dbReference>
<evidence type="ECO:0000313" key="15">
    <source>
        <dbReference type="Proteomes" id="UP000193218"/>
    </source>
</evidence>
<protein>
    <recommendedName>
        <fullName evidence="10">Polyadenylate-binding protein</fullName>
        <shortName evidence="10">PABP</shortName>
    </recommendedName>
</protein>
<comment type="subcellular location">
    <subcellularLocation>
        <location evidence="1 10">Cytoplasm</location>
    </subcellularLocation>
</comment>
<evidence type="ECO:0000313" key="14">
    <source>
        <dbReference type="EMBL" id="ORX35374.1"/>
    </source>
</evidence>
<keyword evidence="15" id="KW-1185">Reference proteome</keyword>
<sequence length="677" mass="73583">MADATSPSPAAASATSPAPQTNGAAPASAASQPAAAAAPQPTSTTGQTSGAGVSLYVGELDNTVTEAMLFEIFNMIGPVQSIRVCRDAVTRRSLGYAYVNYLNTADGERALEHLNYSLIKNRPCRIMWSQRDPALRKTGQGNIFIKNLDESIDNKALHDTFAAFGEILSCKVGTDENGKSRGFAFVHYSTHDAADAAIKAVNGMLLNDKKVYVGPHVGKKERQSKIEEQRAQFTNIFVKNVDTEMTDKEFEDLFTPFGAIVSAALGKDEQGVNKGFGFVNFESHEAATKAVDELNDKEVKGKKLYVGRAQKRTERDDELRKAHEERRMENEAKSAGVNLYVKNLDDEWDDDRLRAEFETFGTITSCKVMKDENGTSRNFGFVCYSTPDEATKAVQDMNGKMIGTKPLYVALAQRKDVRRQALESQMQQRQSQRVAYAGGMGGAPGYMGAPMYPYPPMNGYGGQPGMMPGMRGPMMGYPPQQMMQQARPRYAPVGQPGMNMPYGMPPPQMAYPGMPQNYPVRPSNVGARPPTSAPTANSRSPVGAPQGLPAGAVPRGAQMPMRPPQGYPEAGSAPQGAQRLNAQSLARASAPDQKQMLGEALYPLISEAQPELAGKITGMLLEMDNGELLHLIESPSALTEKVDEALRVLEEWKKDDEEASKKAEGETKEEAVKEESK</sequence>
<dbReference type="InterPro" id="IPR034364">
    <property type="entry name" value="PABP_RRM1"/>
</dbReference>
<evidence type="ECO:0000259" key="13">
    <source>
        <dbReference type="PROSITE" id="PS51309"/>
    </source>
</evidence>
<proteinExistence type="inferred from homology"/>
<feature type="region of interest" description="Disordered" evidence="11">
    <location>
        <begin position="513"/>
        <end position="591"/>
    </location>
</feature>
<feature type="domain" description="RRM" evidence="12">
    <location>
        <begin position="141"/>
        <end position="213"/>
    </location>
</feature>
<dbReference type="PROSITE" id="PS51309">
    <property type="entry name" value="PABC"/>
    <property type="match status" value="1"/>
</dbReference>
<dbReference type="FunFam" id="3.30.70.330:FF:000590">
    <property type="entry name" value="Polyadenylate-binding protein 5"/>
    <property type="match status" value="1"/>
</dbReference>
<evidence type="ECO:0000256" key="7">
    <source>
        <dbReference type="ARBA" id="ARBA00022845"/>
    </source>
</evidence>
<dbReference type="CDD" id="cd12379">
    <property type="entry name" value="RRM2_I_PABPs"/>
    <property type="match status" value="1"/>
</dbReference>
<evidence type="ECO:0000259" key="12">
    <source>
        <dbReference type="PROSITE" id="PS50102"/>
    </source>
</evidence>
<dbReference type="CDD" id="cd12380">
    <property type="entry name" value="RRM3_I_PABPs"/>
    <property type="match status" value="1"/>
</dbReference>
<dbReference type="Pfam" id="PF00658">
    <property type="entry name" value="MLLE"/>
    <property type="match status" value="1"/>
</dbReference>
<dbReference type="SUPFAM" id="SSF63570">
    <property type="entry name" value="PABC (PABP) domain"/>
    <property type="match status" value="1"/>
</dbReference>
<evidence type="ECO:0000256" key="3">
    <source>
        <dbReference type="ARBA" id="ARBA00022448"/>
    </source>
</evidence>
<dbReference type="Pfam" id="PF00076">
    <property type="entry name" value="RRM_1"/>
    <property type="match status" value="4"/>
</dbReference>
<keyword evidence="4 10" id="KW-0963">Cytoplasm</keyword>
<dbReference type="CDD" id="cd12378">
    <property type="entry name" value="RRM1_I_PABPs"/>
    <property type="match status" value="1"/>
</dbReference>
<dbReference type="SUPFAM" id="SSF54928">
    <property type="entry name" value="RNA-binding domain, RBD"/>
    <property type="match status" value="2"/>
</dbReference>
<feature type="region of interest" description="Disordered" evidence="11">
    <location>
        <begin position="654"/>
        <end position="677"/>
    </location>
</feature>
<dbReference type="InterPro" id="IPR045305">
    <property type="entry name" value="RRM2_I_PABPs"/>
</dbReference>
<evidence type="ECO:0000256" key="9">
    <source>
        <dbReference type="PROSITE-ProRule" id="PRU00176"/>
    </source>
</evidence>
<dbReference type="RefSeq" id="XP_021869564.1">
    <property type="nucleotide sequence ID" value="XM_022016532.1"/>
</dbReference>
<feature type="region of interest" description="Disordered" evidence="11">
    <location>
        <begin position="1"/>
        <end position="49"/>
    </location>
</feature>
<dbReference type="FunFam" id="3.30.70.330:FF:000003">
    <property type="entry name" value="Polyadenylate-binding protein"/>
    <property type="match status" value="1"/>
</dbReference>
<dbReference type="PANTHER" id="PTHR24012">
    <property type="entry name" value="RNA BINDING PROTEIN"/>
    <property type="match status" value="1"/>
</dbReference>
<evidence type="ECO:0000256" key="2">
    <source>
        <dbReference type="ARBA" id="ARBA00008557"/>
    </source>
</evidence>
<dbReference type="GO" id="GO:0051028">
    <property type="term" value="P:mRNA transport"/>
    <property type="evidence" value="ECO:0007669"/>
    <property type="project" value="UniProtKB-KW"/>
</dbReference>
<keyword evidence="7" id="KW-0810">Translation regulation</keyword>
<dbReference type="Gene3D" id="3.30.70.330">
    <property type="match status" value="4"/>
</dbReference>
<dbReference type="Gene3D" id="1.10.1900.10">
    <property type="entry name" value="c-terminal domain of poly(a) binding protein"/>
    <property type="match status" value="1"/>
</dbReference>
<feature type="domain" description="RRM" evidence="12">
    <location>
        <begin position="53"/>
        <end position="131"/>
    </location>
</feature>
<dbReference type="SMART" id="SM00360">
    <property type="entry name" value="RRM"/>
    <property type="match status" value="4"/>
</dbReference>
<dbReference type="Proteomes" id="UP000193218">
    <property type="component" value="Unassembled WGS sequence"/>
</dbReference>
<dbReference type="GO" id="GO:0006417">
    <property type="term" value="P:regulation of translation"/>
    <property type="evidence" value="ECO:0007669"/>
    <property type="project" value="UniProtKB-KW"/>
</dbReference>
<dbReference type="EMBL" id="NBSH01000011">
    <property type="protein sequence ID" value="ORX35374.1"/>
    <property type="molecule type" value="Genomic_DNA"/>
</dbReference>
<evidence type="ECO:0000256" key="11">
    <source>
        <dbReference type="SAM" id="MobiDB-lite"/>
    </source>
</evidence>
<keyword evidence="5" id="KW-0677">Repeat</keyword>
<feature type="domain" description="RRM" evidence="12">
    <location>
        <begin position="337"/>
        <end position="414"/>
    </location>
</feature>
<dbReference type="InterPro" id="IPR035979">
    <property type="entry name" value="RBD_domain_sf"/>
</dbReference>
<comment type="similarity">
    <text evidence="2 10">Belongs to the polyadenylate-binding protein type-1 family.</text>
</comment>
<dbReference type="GO" id="GO:0010494">
    <property type="term" value="C:cytoplasmic stress granule"/>
    <property type="evidence" value="ECO:0007669"/>
    <property type="project" value="UniProtKB-ARBA"/>
</dbReference>
<dbReference type="FunFam" id="3.30.70.330:FF:000441">
    <property type="entry name" value="Polyadenylate-binding protein"/>
    <property type="match status" value="1"/>
</dbReference>
<dbReference type="PROSITE" id="PS50102">
    <property type="entry name" value="RRM"/>
    <property type="match status" value="4"/>
</dbReference>
<dbReference type="FunCoup" id="A0A1Y1UCW9">
    <property type="interactions" value="375"/>
</dbReference>
<dbReference type="GeneID" id="33558341"/>
<gene>
    <name evidence="14" type="ORF">BD324DRAFT_632566</name>
</gene>
<dbReference type="InterPro" id="IPR000504">
    <property type="entry name" value="RRM_dom"/>
</dbReference>
<keyword evidence="3" id="KW-0813">Transport</keyword>
<evidence type="ECO:0000256" key="4">
    <source>
        <dbReference type="ARBA" id="ARBA00022490"/>
    </source>
</evidence>
<comment type="caution">
    <text evidence="14">The sequence shown here is derived from an EMBL/GenBank/DDBJ whole genome shotgun (WGS) entry which is preliminary data.</text>
</comment>
<name>A0A1Y1UCW9_9TREE</name>
<dbReference type="FunFam" id="1.10.1900.10:FF:000004">
    <property type="entry name" value="Polyadenylate-binding protein"/>
    <property type="match status" value="1"/>
</dbReference>
<dbReference type="InterPro" id="IPR012677">
    <property type="entry name" value="Nucleotide-bd_a/b_plait_sf"/>
</dbReference>
<evidence type="ECO:0000256" key="1">
    <source>
        <dbReference type="ARBA" id="ARBA00004496"/>
    </source>
</evidence>
<dbReference type="InterPro" id="IPR036053">
    <property type="entry name" value="PABP-dom"/>
</dbReference>
<evidence type="ECO:0000256" key="10">
    <source>
        <dbReference type="RuleBase" id="RU362004"/>
    </source>
</evidence>
<reference evidence="14 15" key="1">
    <citation type="submission" date="2017-03" db="EMBL/GenBank/DDBJ databases">
        <title>Widespread Adenine N6-methylation of Active Genes in Fungi.</title>
        <authorList>
            <consortium name="DOE Joint Genome Institute"/>
            <person name="Mondo S.J."/>
            <person name="Dannebaum R.O."/>
            <person name="Kuo R.C."/>
            <person name="Louie K.B."/>
            <person name="Bewick A.J."/>
            <person name="Labutti K."/>
            <person name="Haridas S."/>
            <person name="Kuo A."/>
            <person name="Salamov A."/>
            <person name="Ahrendt S.R."/>
            <person name="Lau R."/>
            <person name="Bowen B.P."/>
            <person name="Lipzen A."/>
            <person name="Sullivan W."/>
            <person name="Andreopoulos W.B."/>
            <person name="Clum A."/>
            <person name="Lindquist E."/>
            <person name="Daum C."/>
            <person name="Northen T.R."/>
            <person name="Ramamoorthy G."/>
            <person name="Schmitz R.J."/>
            <person name="Gryganskyi A."/>
            <person name="Culley D."/>
            <person name="Magnuson J."/>
            <person name="James T.Y."/>
            <person name="O'Malley M.A."/>
            <person name="Stajich J.E."/>
            <person name="Spatafora J.W."/>
            <person name="Visel A."/>
            <person name="Grigoriev I.V."/>
        </authorList>
    </citation>
    <scope>NUCLEOTIDE SEQUENCE [LARGE SCALE GENOMIC DNA]</scope>
    <source>
        <strain evidence="14 15">NRRL Y-17943</strain>
    </source>
</reference>